<dbReference type="GeneID" id="36402766"/>
<evidence type="ECO:0000313" key="1">
    <source>
        <dbReference type="EMBL" id="CEG49978.1"/>
    </source>
</evidence>
<evidence type="ECO:0000313" key="2">
    <source>
        <dbReference type="Proteomes" id="UP000054928"/>
    </source>
</evidence>
<protein>
    <submittedName>
        <fullName evidence="1">Uncharacterized protein</fullName>
    </submittedName>
</protein>
<accession>A0A0P1B584</accession>
<reference evidence="2" key="1">
    <citation type="submission" date="2014-09" db="EMBL/GenBank/DDBJ databases">
        <authorList>
            <person name="Sharma Rahul"/>
            <person name="Thines Marco"/>
        </authorList>
    </citation>
    <scope>NUCLEOTIDE SEQUENCE [LARGE SCALE GENOMIC DNA]</scope>
</reference>
<dbReference type="RefSeq" id="XP_024586347.1">
    <property type="nucleotide sequence ID" value="XM_024721228.1"/>
</dbReference>
<name>A0A0P1B584_PLAHL</name>
<dbReference type="AlphaFoldDB" id="A0A0P1B584"/>
<sequence length="110" mass="12280">MKIVCLVVMVVSHLDNHETSYYSRYDFALKGIPLDPGTHAGAKTLQGSRGFTRVGDDLSCLRCFQSLPIGSEIAFRIQCGIQCLRIKIERLGTSRKRAVALYVYSNCFGF</sequence>
<keyword evidence="2" id="KW-1185">Reference proteome</keyword>
<proteinExistence type="predicted"/>
<dbReference type="Proteomes" id="UP000054928">
    <property type="component" value="Unassembled WGS sequence"/>
</dbReference>
<dbReference type="EMBL" id="CCYD01003101">
    <property type="protein sequence ID" value="CEG49978.1"/>
    <property type="molecule type" value="Genomic_DNA"/>
</dbReference>
<organism evidence="1 2">
    <name type="scientific">Plasmopara halstedii</name>
    <name type="common">Downy mildew of sunflower</name>
    <dbReference type="NCBI Taxonomy" id="4781"/>
    <lineage>
        <taxon>Eukaryota</taxon>
        <taxon>Sar</taxon>
        <taxon>Stramenopiles</taxon>
        <taxon>Oomycota</taxon>
        <taxon>Peronosporomycetes</taxon>
        <taxon>Peronosporales</taxon>
        <taxon>Peronosporaceae</taxon>
        <taxon>Plasmopara</taxon>
    </lineage>
</organism>